<accession>A0ABY8F1I5</accession>
<organism evidence="1 2">
    <name type="scientific">Roseibium porphyridii</name>
    <dbReference type="NCBI Taxonomy" id="2866279"/>
    <lineage>
        <taxon>Bacteria</taxon>
        <taxon>Pseudomonadati</taxon>
        <taxon>Pseudomonadota</taxon>
        <taxon>Alphaproteobacteria</taxon>
        <taxon>Hyphomicrobiales</taxon>
        <taxon>Stappiaceae</taxon>
        <taxon>Roseibium</taxon>
    </lineage>
</organism>
<reference evidence="1 2" key="1">
    <citation type="submission" date="2023-03" db="EMBL/GenBank/DDBJ databases">
        <title>Roseibium porphyridii sp. nov. and Roseibium rhodosorbium sp. nov. isolated from marine algae, Porphyridium cruentum and Rhodosorus marinus, respectively.</title>
        <authorList>
            <person name="Lee M.W."/>
            <person name="Choi B.J."/>
            <person name="Lee J.K."/>
            <person name="Choi D.G."/>
            <person name="Baek J.H."/>
            <person name="Bayburt H."/>
            <person name="Kim J.M."/>
            <person name="Han D.M."/>
            <person name="Kim K.H."/>
            <person name="Jeon C.O."/>
        </authorList>
    </citation>
    <scope>NUCLEOTIDE SEQUENCE [LARGE SCALE GENOMIC DNA]</scope>
    <source>
        <strain evidence="1 2">KMA01</strain>
    </source>
</reference>
<evidence type="ECO:0000313" key="1">
    <source>
        <dbReference type="EMBL" id="WFE89337.1"/>
    </source>
</evidence>
<dbReference type="EMBL" id="CP120863">
    <property type="protein sequence ID" value="WFE89337.1"/>
    <property type="molecule type" value="Genomic_DNA"/>
</dbReference>
<gene>
    <name evidence="1" type="ORF">K1718_24800</name>
</gene>
<name>A0ABY8F1I5_9HYPH</name>
<dbReference type="RefSeq" id="WP_209006727.1">
    <property type="nucleotide sequence ID" value="NZ_CP120863.1"/>
</dbReference>
<sequence length="107" mass="11187">MSKSAKVFAAVYFLLCSTIVVIGSLIPGSQGLVAVFAKPWGENALEVIAQSDGQVIFVNDSTWIALTEVRNSDDVARLYKSGAGFVASSLVAQACARWSAISLGSST</sequence>
<protein>
    <submittedName>
        <fullName evidence="1">Uncharacterized protein</fullName>
    </submittedName>
</protein>
<dbReference type="Proteomes" id="UP001209803">
    <property type="component" value="Chromosome"/>
</dbReference>
<proteinExistence type="predicted"/>
<evidence type="ECO:0000313" key="2">
    <source>
        <dbReference type="Proteomes" id="UP001209803"/>
    </source>
</evidence>
<keyword evidence="2" id="KW-1185">Reference proteome</keyword>